<evidence type="ECO:0000256" key="1">
    <source>
        <dbReference type="SAM" id="MobiDB-lite"/>
    </source>
</evidence>
<dbReference type="Proteomes" id="UP000324897">
    <property type="component" value="Chromosome 5"/>
</dbReference>
<feature type="non-terminal residue" evidence="2">
    <location>
        <position position="1"/>
    </location>
</feature>
<gene>
    <name evidence="2" type="ORF">EJB05_06789</name>
</gene>
<reference evidence="2 3" key="1">
    <citation type="journal article" date="2019" name="Sci. Rep.">
        <title>A high-quality genome of Eragrostis curvula grass provides insights into Poaceae evolution and supports new strategies to enhance forage quality.</title>
        <authorList>
            <person name="Carballo J."/>
            <person name="Santos B.A.C.M."/>
            <person name="Zappacosta D."/>
            <person name="Garbus I."/>
            <person name="Selva J.P."/>
            <person name="Gallo C.A."/>
            <person name="Diaz A."/>
            <person name="Albertini E."/>
            <person name="Caccamo M."/>
            <person name="Echenique V."/>
        </authorList>
    </citation>
    <scope>NUCLEOTIDE SEQUENCE [LARGE SCALE GENOMIC DNA]</scope>
    <source>
        <strain evidence="3">cv. Victoria</strain>
        <tissue evidence="2">Leaf</tissue>
    </source>
</reference>
<feature type="compositionally biased region" description="Basic and acidic residues" evidence="1">
    <location>
        <begin position="514"/>
        <end position="523"/>
    </location>
</feature>
<feature type="compositionally biased region" description="Basic and acidic residues" evidence="1">
    <location>
        <begin position="711"/>
        <end position="739"/>
    </location>
</feature>
<accession>A0A5J9WG83</accession>
<feature type="compositionally biased region" description="Low complexity" evidence="1">
    <location>
        <begin position="453"/>
        <end position="469"/>
    </location>
</feature>
<comment type="caution">
    <text evidence="2">The sequence shown here is derived from an EMBL/GenBank/DDBJ whole genome shotgun (WGS) entry which is preliminary data.</text>
</comment>
<feature type="region of interest" description="Disordered" evidence="1">
    <location>
        <begin position="1131"/>
        <end position="1209"/>
    </location>
</feature>
<dbReference type="Gramene" id="TVU47198">
    <property type="protein sequence ID" value="TVU47198"/>
    <property type="gene ID" value="EJB05_06789"/>
</dbReference>
<evidence type="ECO:0000313" key="2">
    <source>
        <dbReference type="EMBL" id="TVU47198.1"/>
    </source>
</evidence>
<dbReference type="EMBL" id="RWGY01000004">
    <property type="protein sequence ID" value="TVU47198.1"/>
    <property type="molecule type" value="Genomic_DNA"/>
</dbReference>
<feature type="compositionally biased region" description="Polar residues" evidence="1">
    <location>
        <begin position="900"/>
        <end position="909"/>
    </location>
</feature>
<protein>
    <submittedName>
        <fullName evidence="2">Uncharacterized protein</fullName>
    </submittedName>
</protein>
<feature type="compositionally biased region" description="Acidic residues" evidence="1">
    <location>
        <begin position="431"/>
        <end position="445"/>
    </location>
</feature>
<dbReference type="OrthoDB" id="1687502at2759"/>
<feature type="compositionally biased region" description="Basic and acidic residues" evidence="1">
    <location>
        <begin position="625"/>
        <end position="634"/>
    </location>
</feature>
<feature type="region of interest" description="Disordered" evidence="1">
    <location>
        <begin position="535"/>
        <end position="554"/>
    </location>
</feature>
<feature type="region of interest" description="Disordered" evidence="1">
    <location>
        <begin position="565"/>
        <end position="664"/>
    </location>
</feature>
<feature type="compositionally biased region" description="Polar residues" evidence="1">
    <location>
        <begin position="1159"/>
        <end position="1193"/>
    </location>
</feature>
<dbReference type="PANTHER" id="PTHR31008:SF5">
    <property type="entry name" value="EXPRESSED PROTEIN"/>
    <property type="match status" value="1"/>
</dbReference>
<proteinExistence type="predicted"/>
<feature type="compositionally biased region" description="Basic and acidic residues" evidence="1">
    <location>
        <begin position="945"/>
        <end position="964"/>
    </location>
</feature>
<feature type="region of interest" description="Disordered" evidence="1">
    <location>
        <begin position="389"/>
        <end position="524"/>
    </location>
</feature>
<feature type="compositionally biased region" description="Polar residues" evidence="1">
    <location>
        <begin position="1134"/>
        <end position="1145"/>
    </location>
</feature>
<dbReference type="AlphaFoldDB" id="A0A5J9WG83"/>
<feature type="compositionally biased region" description="Polar residues" evidence="1">
    <location>
        <begin position="581"/>
        <end position="593"/>
    </location>
</feature>
<name>A0A5J9WG83_9POAL</name>
<feature type="compositionally biased region" description="Low complexity" evidence="1">
    <location>
        <begin position="798"/>
        <end position="844"/>
    </location>
</feature>
<feature type="region of interest" description="Disordered" evidence="1">
    <location>
        <begin position="699"/>
        <end position="1041"/>
    </location>
</feature>
<feature type="compositionally biased region" description="Polar residues" evidence="1">
    <location>
        <begin position="744"/>
        <end position="756"/>
    </location>
</feature>
<dbReference type="PANTHER" id="PTHR31008">
    <property type="entry name" value="COP1-INTERACTING PROTEIN-RELATED"/>
    <property type="match status" value="1"/>
</dbReference>
<sequence length="1229" mass="132916">MLTTVSVPHLAPPPFKPLLPHLSLFLASISGHHSPLRSAAAAPRGKKDIPDSHFEFPIRPTTAAAPDRMRGAAAASPSAFWCGFRGLASARSLSVGRRTAAVASGSVSSPFSARGSFRLAAGSRGLWVFDFVGLDSGFVGSRSCPCVKRQLFKTVIKMQVPSDVELDSAVFQVSSALNRYEAIACSKGNTELIASGPFDLLILHLEDAKKFQSRSSSGTFKLLLTGDGKGSSWFTKPTLQRFLHIVNSSDTSKSVNGVLDEMSQLEETRKFHQSLYFKEQQTFANGAVTGGLFGTGAIAQQGNVGPNSSEGTKNELLRALDLRLTALKEEIWVLLNKAVGSKLSTREISDLSAFVQHFGPSEFSWLMRCMLLILDYQPPELPLQQASADNVNEGDNAPKTHDISPQTNIERTISNKVSPAKLAQVERESSTESDDSSESSDEGEAVVERSRALVRSASPRRSASPMRRVQIGRSGSRRSTAIAIKSLSYFPPSQRIPLDKDDESSTCNGGETDQPPRKSDNNVRRMSVQDAISLFESKQKDQNPDSQKQKAGLFATKSVLRRWSAGMGDSLNSKSEEKISDSTSENKSNNMASDSEKNQVEIKAELDRLPNSVATTEVEGLTSHADCHDMKGSEMESEMPSDTYGEHTMSGQEENSGRALSSAEWNRQKEAELNQMLMKMMEVMPGKFAGTNVTAAGLKSTNQKKGGSHGQHREKPETKIRTEKGVRRPAKEANTKLPKETVGLNKSSMTPKTGTITEKRISPAPQRARRNSSPPVLPKEVVSKTPARKSSPKPSPAPATRGSWSGGSLTKSTTSTAQKSKSPPGMASTSTPTSRRRTPAPASSQPTSKVERTLQPTKNRKETATATKPTIKGQEEKKTKTATRTSRIAKISPASEEKSSATTKQTLHNKVSKKSSVVPLESKPVKKTTGICQTVGSGAVKSKVPKHDSSKDSESVNQAEDKEQTSVTTEPTNKVLEADLAQPAHDVDEHLEISLNNDDLNIEKTEKPASSLTATEMGSCDQIEPSTPSPAPPPDEDMDISSAAWVEVEHQEQDVTDVSENVVAEDVTSPGMAPLPSSSPRIRHSLSQMLQADSNEPEIIEWGNAENPPAIVFHKDSPKGFKRLLKFARKNKGDNNTNGWASPSVVSEGEDEFDESRVTSDGGNSSRRTFDGSKTNSILSAPSTTGSFNSMNSDKLRERPGATTSTKASRSFFSLSTFRSSKSNESKLR</sequence>
<evidence type="ECO:0000313" key="3">
    <source>
        <dbReference type="Proteomes" id="UP000324897"/>
    </source>
</evidence>
<feature type="compositionally biased region" description="Basic and acidic residues" evidence="1">
    <location>
        <begin position="594"/>
        <end position="608"/>
    </location>
</feature>
<keyword evidence="3" id="KW-1185">Reference proteome</keyword>
<feature type="compositionally biased region" description="Polar residues" evidence="1">
    <location>
        <begin position="403"/>
        <end position="417"/>
    </location>
</feature>
<organism evidence="2 3">
    <name type="scientific">Eragrostis curvula</name>
    <name type="common">weeping love grass</name>
    <dbReference type="NCBI Taxonomy" id="38414"/>
    <lineage>
        <taxon>Eukaryota</taxon>
        <taxon>Viridiplantae</taxon>
        <taxon>Streptophyta</taxon>
        <taxon>Embryophyta</taxon>
        <taxon>Tracheophyta</taxon>
        <taxon>Spermatophyta</taxon>
        <taxon>Magnoliopsida</taxon>
        <taxon>Liliopsida</taxon>
        <taxon>Poales</taxon>
        <taxon>Poaceae</taxon>
        <taxon>PACMAD clade</taxon>
        <taxon>Chloridoideae</taxon>
        <taxon>Eragrostideae</taxon>
        <taxon>Eragrostidinae</taxon>
        <taxon>Eragrostis</taxon>
    </lineage>
</organism>